<feature type="compositionally biased region" description="Low complexity" evidence="1">
    <location>
        <begin position="170"/>
        <end position="181"/>
    </location>
</feature>
<evidence type="ECO:0000256" key="1">
    <source>
        <dbReference type="SAM" id="MobiDB-lite"/>
    </source>
</evidence>
<reference evidence="2" key="1">
    <citation type="submission" date="2021-02" db="EMBL/GenBank/DDBJ databases">
        <authorList>
            <person name="Nowell W R."/>
        </authorList>
    </citation>
    <scope>NUCLEOTIDE SEQUENCE</scope>
</reference>
<comment type="caution">
    <text evidence="2">The sequence shown here is derived from an EMBL/GenBank/DDBJ whole genome shotgun (WGS) entry which is preliminary data.</text>
</comment>
<feature type="compositionally biased region" description="Polar residues" evidence="1">
    <location>
        <begin position="37"/>
        <end position="52"/>
    </location>
</feature>
<evidence type="ECO:0000313" key="2">
    <source>
        <dbReference type="EMBL" id="CAF1034686.1"/>
    </source>
</evidence>
<feature type="region of interest" description="Disordered" evidence="1">
    <location>
        <begin position="212"/>
        <end position="238"/>
    </location>
</feature>
<proteinExistence type="predicted"/>
<name>A0A814JA46_9BILA</name>
<feature type="compositionally biased region" description="Polar residues" evidence="1">
    <location>
        <begin position="224"/>
        <end position="238"/>
    </location>
</feature>
<gene>
    <name evidence="2" type="ORF">JXQ802_LOCUS15828</name>
</gene>
<sequence length="382" mass="42644">MICQGNSPFFQWTAQVPISFTEWKYVLTKLTPKETSKLSSSDPHFRSTPQINKQDRQSLPRNQVFGDTVVDTFLASSSNIAQSSIDISQQDVPKLLTSPTKRYVSSFKTLVSSTNSKQTQRLNHFNDNVMILKLPKEHTNNGSVTCSSLSSKNSTLSMATTAAIMSTKSQQPQQQQQQQQQNISPLKLTPILKVEGQKRRIVNHDSSVIVPSTTDVPVSSTSTNQMAMSTSGHPQTNSSVFSYRSGAAAGGNTIRQRTIAETTSNSLLIATERFKSNISSSMRTTRQLLPTTTTLSSTYTSSQQTQRNNNQNIKSRIQQEKFMNSREIYEYPDPFTNCPHDILNKLSQLTKLQLETIELEKKKRLIKKKPITNGTVQGKDSP</sequence>
<accession>A0A814JA46</accession>
<feature type="region of interest" description="Disordered" evidence="1">
    <location>
        <begin position="35"/>
        <end position="60"/>
    </location>
</feature>
<feature type="compositionally biased region" description="Low complexity" evidence="1">
    <location>
        <begin position="212"/>
        <end position="223"/>
    </location>
</feature>
<organism evidence="2 3">
    <name type="scientific">Rotaria sordida</name>
    <dbReference type="NCBI Taxonomy" id="392033"/>
    <lineage>
        <taxon>Eukaryota</taxon>
        <taxon>Metazoa</taxon>
        <taxon>Spiralia</taxon>
        <taxon>Gnathifera</taxon>
        <taxon>Rotifera</taxon>
        <taxon>Eurotatoria</taxon>
        <taxon>Bdelloidea</taxon>
        <taxon>Philodinida</taxon>
        <taxon>Philodinidae</taxon>
        <taxon>Rotaria</taxon>
    </lineage>
</organism>
<dbReference type="EMBL" id="CAJNOL010000374">
    <property type="protein sequence ID" value="CAF1034686.1"/>
    <property type="molecule type" value="Genomic_DNA"/>
</dbReference>
<keyword evidence="3" id="KW-1185">Reference proteome</keyword>
<dbReference type="AlphaFoldDB" id="A0A814JA46"/>
<dbReference type="Proteomes" id="UP000663870">
    <property type="component" value="Unassembled WGS sequence"/>
</dbReference>
<protein>
    <submittedName>
        <fullName evidence="2">Uncharacterized protein</fullName>
    </submittedName>
</protein>
<feature type="region of interest" description="Disordered" evidence="1">
    <location>
        <begin position="165"/>
        <end position="184"/>
    </location>
</feature>
<evidence type="ECO:0000313" key="3">
    <source>
        <dbReference type="Proteomes" id="UP000663870"/>
    </source>
</evidence>